<reference evidence="8 9" key="1">
    <citation type="submission" date="2017-06" db="EMBL/GenBank/DDBJ databases">
        <title>Draft genome sequence of a variant of Elsinoe murrayae.</title>
        <authorList>
            <person name="Cheng Q."/>
        </authorList>
    </citation>
    <scope>NUCLEOTIDE SEQUENCE [LARGE SCALE GENOMIC DNA]</scope>
    <source>
        <strain evidence="8 9">CQ-2017a</strain>
    </source>
</reference>
<evidence type="ECO:0000256" key="5">
    <source>
        <dbReference type="ARBA" id="ARBA00023004"/>
    </source>
</evidence>
<feature type="signal peptide" evidence="7">
    <location>
        <begin position="1"/>
        <end position="17"/>
    </location>
</feature>
<dbReference type="OrthoDB" id="823504at2759"/>
<dbReference type="InParanoid" id="A0A2K1QNR8"/>
<keyword evidence="5 6" id="KW-0408">Iron</keyword>
<dbReference type="GO" id="GO:0005506">
    <property type="term" value="F:iron ion binding"/>
    <property type="evidence" value="ECO:0007669"/>
    <property type="project" value="InterPro"/>
</dbReference>
<dbReference type="InterPro" id="IPR036396">
    <property type="entry name" value="Cyt_P450_sf"/>
</dbReference>
<dbReference type="AlphaFoldDB" id="A0A2K1QNR8"/>
<dbReference type="InterPro" id="IPR050783">
    <property type="entry name" value="Oxylipin_biosynth_metab"/>
</dbReference>
<dbReference type="InterPro" id="IPR034812">
    <property type="entry name" value="Ppo-like_N"/>
</dbReference>
<sequence length="1141" mass="127023">MLLQLLIQLLLTIFLLPANILKRIVDKMAPAKELDDVRLVDDKTTLDDALGGARNFIYNLLHGKDQQSTQTNGIKEGGGNATPEKSLGIRATIKDLLASGAILGPRDYLTLLKVGEAAALKTDVDDKQYVMERLIKVAVDQGQHSLGTKITEKFVTELWEDLEHPPENNLAGNFRFRKADGSYNSLLHPNMGAAGQPYARTVRPSSSQPAVLPDPELLFDTLLARETPKQHPTKISSMLFYLATIIIHDIFKTSHEDFAYSETSSYLDLAPLYGSNDKQLASMRSGNHDGKLKPDCFSETRLLMLPPGSGILLIMFNRFHNHVAEQLVDINERARFTKPDPGKIKPENYEAALKKFDEEVFQTARLVTCGLYVNIILIDYVRTILNLNRTDSDWQLNPRIEIPNGPKLGIGNQVSAEFNLVYRWHSTVSTRDEQWTKDAFADLFPNRKIEEIDQTEFLRTLGHKQADLDKTPPEQRKFERLERQSNGYYNDDKLAEKLIGDIDDCANTYGPRQVPIALKAVEVLGIKQARAWNLATLNEFRKHFALKPHETFSDITENPETAEYLEHLYKHPDNVELYPGIVVEDAKKPIVPGSGLCPSYTVSRAVLADAVALVRGDRFYTTSYHAKILTNWGFEEADYEKSVDKGCVLYKLFQRALPHHFHPDSIYSHFPFTISQEVKKIYQNELLERAPLYDTSIAESTPRDKAFTISSKAAAEAILSDPSSYNLDLSLAIKLLIPDQRDNKTVLDLISSHLSAGPSSQMLTIPAHLLTKVCEMFESDLYRQIKASSYALPGFKEVDIIQSVIHRCSIRLAANVFQLGEDLNEAELSALFLALAGSWTAFDRPTNTAARQQCAPIAKKLRSALQSNLKSDISSLNKGSSHRGDILGNYRDQILASLLPSLPSTADPGVKADAAFATLVILAADLATTISRRFSESLDAALKLPDSATHLDKIRTSASDETATADRRFNAYAHELGRLGSTAVAVRTLTKPVTLAIDGKDKTLKPGTSVLLSSALINKDSTAFPSPDHLNIDRPSTSYLPVDLVFGPKDNVWQEIQQGCLRSLFKVVGGLKGLKPAWIWDGTKTKSSLRKIPVRHAPQDKGLGSGQEGDDRVAQYNFLTEKWDRFAPVPMSLKVNFDLDH</sequence>
<dbReference type="Pfam" id="PF03098">
    <property type="entry name" value="An_peroxidase"/>
    <property type="match status" value="2"/>
</dbReference>
<dbReference type="GO" id="GO:0016705">
    <property type="term" value="F:oxidoreductase activity, acting on paired donors, with incorporation or reduction of molecular oxygen"/>
    <property type="evidence" value="ECO:0007669"/>
    <property type="project" value="InterPro"/>
</dbReference>
<dbReference type="InterPro" id="IPR010255">
    <property type="entry name" value="Haem_peroxidase_sf"/>
</dbReference>
<evidence type="ECO:0000313" key="8">
    <source>
        <dbReference type="EMBL" id="PNS16767.1"/>
    </source>
</evidence>
<evidence type="ECO:0000313" key="9">
    <source>
        <dbReference type="Proteomes" id="UP000243797"/>
    </source>
</evidence>
<dbReference type="Gene3D" id="1.10.640.10">
    <property type="entry name" value="Haem peroxidase domain superfamily, animal type"/>
    <property type="match status" value="1"/>
</dbReference>
<evidence type="ECO:0000256" key="7">
    <source>
        <dbReference type="SAM" id="SignalP"/>
    </source>
</evidence>
<dbReference type="Gene3D" id="1.10.630.10">
    <property type="entry name" value="Cytochrome P450"/>
    <property type="match status" value="1"/>
</dbReference>
<dbReference type="PANTHER" id="PTHR11903:SF37">
    <property type="entry name" value="PSI-PRODUCING OXYGENASE A"/>
    <property type="match status" value="1"/>
</dbReference>
<dbReference type="InterPro" id="IPR019791">
    <property type="entry name" value="Haem_peroxidase_animal"/>
</dbReference>
<dbReference type="Proteomes" id="UP000243797">
    <property type="component" value="Unassembled WGS sequence"/>
</dbReference>
<dbReference type="GO" id="GO:0006979">
    <property type="term" value="P:response to oxidative stress"/>
    <property type="evidence" value="ECO:0007669"/>
    <property type="project" value="InterPro"/>
</dbReference>
<dbReference type="GO" id="GO:0004497">
    <property type="term" value="F:monooxygenase activity"/>
    <property type="evidence" value="ECO:0007669"/>
    <property type="project" value="InterPro"/>
</dbReference>
<dbReference type="PRINTS" id="PR00457">
    <property type="entry name" value="ANPEROXIDASE"/>
</dbReference>
<dbReference type="InterPro" id="IPR037120">
    <property type="entry name" value="Haem_peroxidase_sf_animal"/>
</dbReference>
<dbReference type="SUPFAM" id="SSF48113">
    <property type="entry name" value="Heme-dependent peroxidases"/>
    <property type="match status" value="1"/>
</dbReference>
<evidence type="ECO:0000256" key="1">
    <source>
        <dbReference type="ARBA" id="ARBA00022617"/>
    </source>
</evidence>
<name>A0A2K1QNR8_9PEZI</name>
<protein>
    <submittedName>
        <fullName evidence="8">Peroxinectin A</fullName>
    </submittedName>
</protein>
<dbReference type="PANTHER" id="PTHR11903">
    <property type="entry name" value="PROSTAGLANDIN G/H SYNTHASE"/>
    <property type="match status" value="1"/>
</dbReference>
<comment type="caution">
    <text evidence="8">The sequence shown here is derived from an EMBL/GenBank/DDBJ whole genome shotgun (WGS) entry which is preliminary data.</text>
</comment>
<feature type="binding site" description="axial binding residue" evidence="6">
    <location>
        <position position="425"/>
    </location>
    <ligand>
        <name>heme b</name>
        <dbReference type="ChEBI" id="CHEBI:60344"/>
    </ligand>
    <ligandPart>
        <name>Fe</name>
        <dbReference type="ChEBI" id="CHEBI:18248"/>
    </ligandPart>
</feature>
<evidence type="ECO:0000256" key="6">
    <source>
        <dbReference type="PIRSR" id="PIRSR619791-2"/>
    </source>
</evidence>
<keyword evidence="7" id="KW-0732">Signal</keyword>
<keyword evidence="9" id="KW-1185">Reference proteome</keyword>
<organism evidence="8 9">
    <name type="scientific">Sphaceloma murrayae</name>
    <dbReference type="NCBI Taxonomy" id="2082308"/>
    <lineage>
        <taxon>Eukaryota</taxon>
        <taxon>Fungi</taxon>
        <taxon>Dikarya</taxon>
        <taxon>Ascomycota</taxon>
        <taxon>Pezizomycotina</taxon>
        <taxon>Dothideomycetes</taxon>
        <taxon>Dothideomycetidae</taxon>
        <taxon>Myriangiales</taxon>
        <taxon>Elsinoaceae</taxon>
        <taxon>Sphaceloma</taxon>
    </lineage>
</organism>
<dbReference type="STRING" id="2082308.A0A2K1QNR8"/>
<accession>A0A2K1QNR8</accession>
<keyword evidence="1 6" id="KW-0349">Heme</keyword>
<dbReference type="GO" id="GO:0004601">
    <property type="term" value="F:peroxidase activity"/>
    <property type="evidence" value="ECO:0007669"/>
    <property type="project" value="InterPro"/>
</dbReference>
<evidence type="ECO:0000256" key="4">
    <source>
        <dbReference type="ARBA" id="ARBA00023002"/>
    </source>
</evidence>
<dbReference type="GO" id="GO:0051213">
    <property type="term" value="F:dioxygenase activity"/>
    <property type="evidence" value="ECO:0007669"/>
    <property type="project" value="UniProtKB-KW"/>
</dbReference>
<dbReference type="CDD" id="cd09817">
    <property type="entry name" value="linoleate_diol_synthase_like"/>
    <property type="match status" value="1"/>
</dbReference>
<evidence type="ECO:0000256" key="2">
    <source>
        <dbReference type="ARBA" id="ARBA00022723"/>
    </source>
</evidence>
<evidence type="ECO:0000256" key="3">
    <source>
        <dbReference type="ARBA" id="ARBA00022964"/>
    </source>
</evidence>
<dbReference type="PROSITE" id="PS50292">
    <property type="entry name" value="PEROXIDASE_3"/>
    <property type="match status" value="1"/>
</dbReference>
<gene>
    <name evidence="8" type="ORF">CAC42_4731</name>
</gene>
<feature type="chain" id="PRO_5014449155" evidence="7">
    <location>
        <begin position="18"/>
        <end position="1141"/>
    </location>
</feature>
<dbReference type="EMBL" id="NKHZ01000055">
    <property type="protein sequence ID" value="PNS16767.1"/>
    <property type="molecule type" value="Genomic_DNA"/>
</dbReference>
<dbReference type="GO" id="GO:0006631">
    <property type="term" value="P:fatty acid metabolic process"/>
    <property type="evidence" value="ECO:0007669"/>
    <property type="project" value="UniProtKB-ARBA"/>
</dbReference>
<keyword evidence="3" id="KW-0223">Dioxygenase</keyword>
<keyword evidence="4" id="KW-0560">Oxidoreductase</keyword>
<proteinExistence type="predicted"/>
<keyword evidence="2 6" id="KW-0479">Metal-binding</keyword>
<dbReference type="GO" id="GO:0020037">
    <property type="term" value="F:heme binding"/>
    <property type="evidence" value="ECO:0007669"/>
    <property type="project" value="InterPro"/>
</dbReference>
<dbReference type="SUPFAM" id="SSF48264">
    <property type="entry name" value="Cytochrome P450"/>
    <property type="match status" value="1"/>
</dbReference>